<dbReference type="HOGENOM" id="CLU_817314_0_0_1"/>
<dbReference type="EnsemblPlants" id="ORUFI01G27980.1">
    <property type="protein sequence ID" value="ORUFI01G27980.1"/>
    <property type="gene ID" value="ORUFI01G27980"/>
</dbReference>
<protein>
    <submittedName>
        <fullName evidence="3">Uncharacterized protein</fullName>
    </submittedName>
</protein>
<dbReference type="PANTHER" id="PTHR33994">
    <property type="entry name" value="OS04G0515000 PROTEIN"/>
    <property type="match status" value="1"/>
</dbReference>
<evidence type="ECO:0000256" key="1">
    <source>
        <dbReference type="SAM" id="MobiDB-lite"/>
    </source>
</evidence>
<dbReference type="PANTHER" id="PTHR33994:SF17">
    <property type="entry name" value="OS01G0655600 PROTEIN"/>
    <property type="match status" value="1"/>
</dbReference>
<accession>A0A0E0N062</accession>
<keyword evidence="2" id="KW-1133">Transmembrane helix</keyword>
<evidence type="ECO:0000313" key="3">
    <source>
        <dbReference type="EnsemblPlants" id="ORUFI01G27980.1"/>
    </source>
</evidence>
<sequence length="417" mass="45186">MTKSDDDLKCFYVPIVTMILAFNVLVFIVLPIIDRPPDPVFSVRLVGVEGLDHPDPCHQLQSAAPAVPPVFDLAVDVGGVPPRYRACGGGGGDDTVLRVSYRGIILAWGCVPSFCIDGGEHGRARADGVVVVRAEAGACAAIRDGLRNLIWTERRVLGKVDFDVEGNLGKVSRLDMKAVALGAFKWGKWSGRHAMEFGIEEEEVTSLQRRHIRHGLVGDWGGGMKRRKIEGMGSSGDWGRGMKMRKIEGMKHRKSWRHYLVLMAPIIDGPPDPSFSVRLVGVEGLDVDADARLSGPRSSSPAALPGLRRGQGRHRAARLVPRHDGIVLARAPVPSFCIDGKLLEGGGAVGVVVVKAEAAAANAKMRKGLRDLIWTERRVLGKVDFDEEGNLGEQVTRDDLNCKVSSFEGAKGRFESI</sequence>
<name>A0A0E0N062_ORYRU</name>
<reference evidence="4" key="1">
    <citation type="submission" date="2013-06" db="EMBL/GenBank/DDBJ databases">
        <authorList>
            <person name="Zhao Q."/>
        </authorList>
    </citation>
    <scope>NUCLEOTIDE SEQUENCE</scope>
    <source>
        <strain evidence="4">cv. W1943</strain>
    </source>
</reference>
<dbReference type="Proteomes" id="UP000008022">
    <property type="component" value="Unassembled WGS sequence"/>
</dbReference>
<keyword evidence="2" id="KW-0812">Transmembrane</keyword>
<dbReference type="OMA" id="HPDPCHQ"/>
<organism evidence="3 4">
    <name type="scientific">Oryza rufipogon</name>
    <name type="common">Brownbeard rice</name>
    <name type="synonym">Asian wild rice</name>
    <dbReference type="NCBI Taxonomy" id="4529"/>
    <lineage>
        <taxon>Eukaryota</taxon>
        <taxon>Viridiplantae</taxon>
        <taxon>Streptophyta</taxon>
        <taxon>Embryophyta</taxon>
        <taxon>Tracheophyta</taxon>
        <taxon>Spermatophyta</taxon>
        <taxon>Magnoliopsida</taxon>
        <taxon>Liliopsida</taxon>
        <taxon>Poales</taxon>
        <taxon>Poaceae</taxon>
        <taxon>BOP clade</taxon>
        <taxon>Oryzoideae</taxon>
        <taxon>Oryzeae</taxon>
        <taxon>Oryzinae</taxon>
        <taxon>Oryza</taxon>
    </lineage>
</organism>
<keyword evidence="2" id="KW-0472">Membrane</keyword>
<evidence type="ECO:0000313" key="4">
    <source>
        <dbReference type="Proteomes" id="UP000008022"/>
    </source>
</evidence>
<evidence type="ECO:0000256" key="2">
    <source>
        <dbReference type="SAM" id="Phobius"/>
    </source>
</evidence>
<reference evidence="3" key="2">
    <citation type="submission" date="2015-06" db="UniProtKB">
        <authorList>
            <consortium name="EnsemblPlants"/>
        </authorList>
    </citation>
    <scope>IDENTIFICATION</scope>
</reference>
<feature type="transmembrane region" description="Helical" evidence="2">
    <location>
        <begin position="12"/>
        <end position="33"/>
    </location>
</feature>
<dbReference type="Gramene" id="ORUFI01G27980.1">
    <property type="protein sequence ID" value="ORUFI01G27980.1"/>
    <property type="gene ID" value="ORUFI01G27980"/>
</dbReference>
<proteinExistence type="predicted"/>
<feature type="region of interest" description="Disordered" evidence="1">
    <location>
        <begin position="291"/>
        <end position="311"/>
    </location>
</feature>
<keyword evidence="4" id="KW-1185">Reference proteome</keyword>
<dbReference type="AlphaFoldDB" id="A0A0E0N062"/>